<comment type="caution">
    <text evidence="1">The sequence shown here is derived from an EMBL/GenBank/DDBJ whole genome shotgun (WGS) entry which is preliminary data.</text>
</comment>
<name>A0A7J5D962_9ACTN</name>
<sequence>MHRAYDLADIITAASPSHTARILEAKQCGATGVEPQPLLAEAITESCFARAAPPAQAFASFSRTSNTSVSRLSRGEFPTVINLSKRSY</sequence>
<keyword evidence="2" id="KW-1185">Reference proteome</keyword>
<protein>
    <submittedName>
        <fullName evidence="1">Uncharacterized protein</fullName>
    </submittedName>
</protein>
<dbReference type="RefSeq" id="WP_151472390.1">
    <property type="nucleotide sequence ID" value="NZ_WBKG01000028.1"/>
</dbReference>
<dbReference type="AlphaFoldDB" id="A0A7J5D962"/>
<dbReference type="EMBL" id="WBKG01000028">
    <property type="protein sequence ID" value="KAB1984217.1"/>
    <property type="molecule type" value="Genomic_DNA"/>
</dbReference>
<gene>
    <name evidence="1" type="ORF">F8144_28670</name>
</gene>
<evidence type="ECO:0000313" key="2">
    <source>
        <dbReference type="Proteomes" id="UP000442990"/>
    </source>
</evidence>
<evidence type="ECO:0000313" key="1">
    <source>
        <dbReference type="EMBL" id="KAB1984217.1"/>
    </source>
</evidence>
<accession>A0A7J5D962</accession>
<organism evidence="1 2">
    <name type="scientific">Streptomyces triticiradicis</name>
    <dbReference type="NCBI Taxonomy" id="2651189"/>
    <lineage>
        <taxon>Bacteria</taxon>
        <taxon>Bacillati</taxon>
        <taxon>Actinomycetota</taxon>
        <taxon>Actinomycetes</taxon>
        <taxon>Kitasatosporales</taxon>
        <taxon>Streptomycetaceae</taxon>
        <taxon>Streptomyces</taxon>
    </lineage>
</organism>
<dbReference type="Proteomes" id="UP000442990">
    <property type="component" value="Unassembled WGS sequence"/>
</dbReference>
<reference evidence="1 2" key="1">
    <citation type="submission" date="2019-09" db="EMBL/GenBank/DDBJ databases">
        <title>Isolation and identification of active actinomycetes.</title>
        <authorList>
            <person name="Yu Z."/>
            <person name="Han C."/>
            <person name="Yu B."/>
        </authorList>
    </citation>
    <scope>NUCLEOTIDE SEQUENCE [LARGE SCALE GENOMIC DNA]</scope>
    <source>
        <strain evidence="1 2">NEAU-H2</strain>
    </source>
</reference>
<proteinExistence type="predicted"/>